<feature type="transmembrane region" description="Helical" evidence="1">
    <location>
        <begin position="12"/>
        <end position="30"/>
    </location>
</feature>
<keyword evidence="1" id="KW-1133">Transmembrane helix</keyword>
<accession>A0AAV5WEB6</accession>
<dbReference type="AlphaFoldDB" id="A0AAV5WEB6"/>
<proteinExistence type="predicted"/>
<feature type="transmembrane region" description="Helical" evidence="1">
    <location>
        <begin position="51"/>
        <end position="74"/>
    </location>
</feature>
<sequence length="117" mass="13527">QANTIHAMCTTTIFNLFSAVCYFFVIRKLVQLKRERRRDQSSREWTQEISMTIVGFSTFVSLCLATAYFAASYYAVMTKNVKLTLLATIRDFNVVHYFAMAFVNPWMLLITSGSIRK</sequence>
<dbReference type="Proteomes" id="UP001432322">
    <property type="component" value="Unassembled WGS sequence"/>
</dbReference>
<gene>
    <name evidence="2" type="ORF">PFISCL1PPCAC_21913</name>
</gene>
<feature type="transmembrane region" description="Helical" evidence="1">
    <location>
        <begin position="94"/>
        <end position="115"/>
    </location>
</feature>
<feature type="non-terminal residue" evidence="2">
    <location>
        <position position="1"/>
    </location>
</feature>
<dbReference type="InterPro" id="IPR051119">
    <property type="entry name" value="Nematode_SR-like"/>
</dbReference>
<reference evidence="2" key="1">
    <citation type="submission" date="2023-10" db="EMBL/GenBank/DDBJ databases">
        <title>Genome assembly of Pristionchus species.</title>
        <authorList>
            <person name="Yoshida K."/>
            <person name="Sommer R.J."/>
        </authorList>
    </citation>
    <scope>NUCLEOTIDE SEQUENCE</scope>
    <source>
        <strain evidence="2">RS5133</strain>
    </source>
</reference>
<name>A0AAV5WEB6_9BILA</name>
<keyword evidence="1" id="KW-0472">Membrane</keyword>
<keyword evidence="3" id="KW-1185">Reference proteome</keyword>
<dbReference type="EMBL" id="BTSY01000005">
    <property type="protein sequence ID" value="GMT30616.1"/>
    <property type="molecule type" value="Genomic_DNA"/>
</dbReference>
<feature type="non-terminal residue" evidence="2">
    <location>
        <position position="117"/>
    </location>
</feature>
<dbReference type="PANTHER" id="PTHR31627">
    <property type="entry name" value="SERPENTINE RECEPTOR CLASS GAMMA-RELATED"/>
    <property type="match status" value="1"/>
</dbReference>
<evidence type="ECO:0000313" key="2">
    <source>
        <dbReference type="EMBL" id="GMT30616.1"/>
    </source>
</evidence>
<keyword evidence="1" id="KW-0812">Transmembrane</keyword>
<dbReference type="InterPro" id="IPR019426">
    <property type="entry name" value="7TM_GPCR_serpentine_rcpt_Srv"/>
</dbReference>
<organism evidence="2 3">
    <name type="scientific">Pristionchus fissidentatus</name>
    <dbReference type="NCBI Taxonomy" id="1538716"/>
    <lineage>
        <taxon>Eukaryota</taxon>
        <taxon>Metazoa</taxon>
        <taxon>Ecdysozoa</taxon>
        <taxon>Nematoda</taxon>
        <taxon>Chromadorea</taxon>
        <taxon>Rhabditida</taxon>
        <taxon>Rhabditina</taxon>
        <taxon>Diplogasteromorpha</taxon>
        <taxon>Diplogasteroidea</taxon>
        <taxon>Neodiplogasteridae</taxon>
        <taxon>Pristionchus</taxon>
    </lineage>
</organism>
<dbReference type="PANTHER" id="PTHR31627:SF42">
    <property type="entry name" value="G_PROTEIN_RECEP_F1_2 DOMAIN-CONTAINING PROTEIN-RELATED"/>
    <property type="match status" value="1"/>
</dbReference>
<dbReference type="Pfam" id="PF10323">
    <property type="entry name" value="7TM_GPCR_Srv"/>
    <property type="match status" value="1"/>
</dbReference>
<evidence type="ECO:0008006" key="4">
    <source>
        <dbReference type="Google" id="ProtNLM"/>
    </source>
</evidence>
<comment type="caution">
    <text evidence="2">The sequence shown here is derived from an EMBL/GenBank/DDBJ whole genome shotgun (WGS) entry which is preliminary data.</text>
</comment>
<protein>
    <recommendedName>
        <fullName evidence="4">G protein-coupled receptor</fullName>
    </recommendedName>
</protein>
<evidence type="ECO:0000313" key="3">
    <source>
        <dbReference type="Proteomes" id="UP001432322"/>
    </source>
</evidence>
<evidence type="ECO:0000256" key="1">
    <source>
        <dbReference type="SAM" id="Phobius"/>
    </source>
</evidence>